<protein>
    <submittedName>
        <fullName evidence="2">Uncharacterized protein</fullName>
    </submittedName>
</protein>
<feature type="compositionally biased region" description="Basic and acidic residues" evidence="1">
    <location>
        <begin position="117"/>
        <end position="141"/>
    </location>
</feature>
<sequence length="187" mass="20702">MAIPLAVGVGYVLGRTHKLKLAILLGAAAAAGKYAGPANEMMQRGARSLTSSTDLKQLTEPGQRLMEAAKGAALTALTGRLNQLSGRLTEGMPSLGGAGEEPDERESDEREPEDREPEDRRERSKSDETRRGRSAARRREEPEPEEDTDEYDEDEDVEEPEEQPREQSRTRQPVRRGRPEPAGRRGR</sequence>
<accession>A0ABV8LN72</accession>
<comment type="caution">
    <text evidence="2">The sequence shown here is derived from an EMBL/GenBank/DDBJ whole genome shotgun (WGS) entry which is preliminary data.</text>
</comment>
<dbReference type="EMBL" id="JBHSAY010000009">
    <property type="protein sequence ID" value="MFC4132190.1"/>
    <property type="molecule type" value="Genomic_DNA"/>
</dbReference>
<name>A0ABV8LN72_9ACTN</name>
<feature type="region of interest" description="Disordered" evidence="1">
    <location>
        <begin position="84"/>
        <end position="187"/>
    </location>
</feature>
<reference evidence="3" key="1">
    <citation type="journal article" date="2019" name="Int. J. Syst. Evol. Microbiol.">
        <title>The Global Catalogue of Microorganisms (GCM) 10K type strain sequencing project: providing services to taxonomists for standard genome sequencing and annotation.</title>
        <authorList>
            <consortium name="The Broad Institute Genomics Platform"/>
            <consortium name="The Broad Institute Genome Sequencing Center for Infectious Disease"/>
            <person name="Wu L."/>
            <person name="Ma J."/>
        </authorList>
    </citation>
    <scope>NUCLEOTIDE SEQUENCE [LARGE SCALE GENOMIC DNA]</scope>
    <source>
        <strain evidence="3">CGMCC 4.7289</strain>
    </source>
</reference>
<feature type="compositionally biased region" description="Acidic residues" evidence="1">
    <location>
        <begin position="142"/>
        <end position="161"/>
    </location>
</feature>
<evidence type="ECO:0000313" key="3">
    <source>
        <dbReference type="Proteomes" id="UP001595816"/>
    </source>
</evidence>
<feature type="compositionally biased region" description="Basic and acidic residues" evidence="1">
    <location>
        <begin position="177"/>
        <end position="187"/>
    </location>
</feature>
<evidence type="ECO:0000313" key="2">
    <source>
        <dbReference type="EMBL" id="MFC4132190.1"/>
    </source>
</evidence>
<evidence type="ECO:0000256" key="1">
    <source>
        <dbReference type="SAM" id="MobiDB-lite"/>
    </source>
</evidence>
<keyword evidence="3" id="KW-1185">Reference proteome</keyword>
<dbReference type="Proteomes" id="UP001595816">
    <property type="component" value="Unassembled WGS sequence"/>
</dbReference>
<proteinExistence type="predicted"/>
<organism evidence="2 3">
    <name type="scientific">Hamadaea flava</name>
    <dbReference type="NCBI Taxonomy" id="1742688"/>
    <lineage>
        <taxon>Bacteria</taxon>
        <taxon>Bacillati</taxon>
        <taxon>Actinomycetota</taxon>
        <taxon>Actinomycetes</taxon>
        <taxon>Micromonosporales</taxon>
        <taxon>Micromonosporaceae</taxon>
        <taxon>Hamadaea</taxon>
    </lineage>
</organism>
<feature type="compositionally biased region" description="Acidic residues" evidence="1">
    <location>
        <begin position="100"/>
        <end position="116"/>
    </location>
</feature>
<gene>
    <name evidence="2" type="ORF">ACFOZ4_16385</name>
</gene>
<dbReference type="RefSeq" id="WP_253753712.1">
    <property type="nucleotide sequence ID" value="NZ_JAMZDZ010000001.1"/>
</dbReference>